<dbReference type="Gene3D" id="1.50.10.10">
    <property type="match status" value="1"/>
</dbReference>
<dbReference type="InterPro" id="IPR008928">
    <property type="entry name" value="6-hairpin_glycosidase_sf"/>
</dbReference>
<name>A0ABQ1I083_9ALTE</name>
<dbReference type="PANTHER" id="PTHR15108">
    <property type="entry name" value="N-ACYLGLUCOSAMINE-2-EPIMERASE"/>
    <property type="match status" value="1"/>
</dbReference>
<protein>
    <submittedName>
        <fullName evidence="2">N-acylglucosamine 2-epimerase</fullName>
    </submittedName>
</protein>
<dbReference type="EMBL" id="BMDY01000007">
    <property type="protein sequence ID" value="GGB02313.1"/>
    <property type="molecule type" value="Genomic_DNA"/>
</dbReference>
<evidence type="ECO:0000313" key="2">
    <source>
        <dbReference type="EMBL" id="GGB02313.1"/>
    </source>
</evidence>
<reference evidence="3" key="1">
    <citation type="journal article" date="2019" name="Int. J. Syst. Evol. Microbiol.">
        <title>The Global Catalogue of Microorganisms (GCM) 10K type strain sequencing project: providing services to taxonomists for standard genome sequencing and annotation.</title>
        <authorList>
            <consortium name="The Broad Institute Genomics Platform"/>
            <consortium name="The Broad Institute Genome Sequencing Center for Infectious Disease"/>
            <person name="Wu L."/>
            <person name="Ma J."/>
        </authorList>
    </citation>
    <scope>NUCLEOTIDE SEQUENCE [LARGE SCALE GENOMIC DNA]</scope>
    <source>
        <strain evidence="3">CGMCC 1.10131</strain>
    </source>
</reference>
<organism evidence="2 3">
    <name type="scientific">Agarivorans gilvus</name>
    <dbReference type="NCBI Taxonomy" id="680279"/>
    <lineage>
        <taxon>Bacteria</taxon>
        <taxon>Pseudomonadati</taxon>
        <taxon>Pseudomonadota</taxon>
        <taxon>Gammaproteobacteria</taxon>
        <taxon>Alteromonadales</taxon>
        <taxon>Alteromonadaceae</taxon>
        <taxon>Agarivorans</taxon>
    </lineage>
</organism>
<dbReference type="Proteomes" id="UP000651977">
    <property type="component" value="Unassembled WGS sequence"/>
</dbReference>
<keyword evidence="1" id="KW-0732">Signal</keyword>
<evidence type="ECO:0000256" key="1">
    <source>
        <dbReference type="SAM" id="SignalP"/>
    </source>
</evidence>
<proteinExistence type="predicted"/>
<comment type="caution">
    <text evidence="2">The sequence shown here is derived from an EMBL/GenBank/DDBJ whole genome shotgun (WGS) entry which is preliminary data.</text>
</comment>
<evidence type="ECO:0000313" key="3">
    <source>
        <dbReference type="Proteomes" id="UP000651977"/>
    </source>
</evidence>
<dbReference type="SUPFAM" id="SSF48208">
    <property type="entry name" value="Six-hairpin glycosidases"/>
    <property type="match status" value="1"/>
</dbReference>
<dbReference type="RefSeq" id="WP_055734449.1">
    <property type="nucleotide sequence ID" value="NZ_BMDY01000007.1"/>
</dbReference>
<gene>
    <name evidence="2" type="ORF">GCM10007414_14530</name>
</gene>
<feature type="chain" id="PRO_5045316421" evidence="1">
    <location>
        <begin position="19"/>
        <end position="470"/>
    </location>
</feature>
<keyword evidence="3" id="KW-1185">Reference proteome</keyword>
<sequence length="470" mass="53022">MKRLVLSVCLFAGGQAYAVDAPLPPAQRWLDSVSNELAPFWLHQDAYGSPLGNFPTFRCNDGSAYQLSQSCDELANAPKWMAAHLNENYTRMQARHTFVYGVIFHLTGDPQALKLAKAGVDYLRSHLLEEPGSVISVTEQGKSQFSAAQRTTQDMAYAQLGMAFYYYLTGDPAVLADLIKVKNYIFEQYWDEQNQRLRWVNAPSSNGQGNEIELVAQLDQINAYMLLISPLLPEPEKSRWNADLSALLNTIMQQFLRPDDFRFWGTKHGEDYQQDSARHNDFGHTAKAWWMSWLAAEYLGDSTLAQNSLKGLKATLNAAFIEEGEGGWRRLPNGAPAIWWEYAELDQAAASLALIEPEASHYLSQTYPQWFQRFVASDGGTYPVANQGLKIHLWKSDYHALEHALVAYLSSAQLNGETARLFFAMPQQQAQLRQPYFYRAQSIQAKAVGQWQNLAISEVSYRGIGINHSK</sequence>
<feature type="signal peptide" evidence="1">
    <location>
        <begin position="1"/>
        <end position="18"/>
    </location>
</feature>
<dbReference type="InterPro" id="IPR012341">
    <property type="entry name" value="6hp_glycosidase-like_sf"/>
</dbReference>
<accession>A0ABQ1I083</accession>